<dbReference type="CDD" id="cd04301">
    <property type="entry name" value="NAT_SF"/>
    <property type="match status" value="1"/>
</dbReference>
<dbReference type="PROSITE" id="PS51186">
    <property type="entry name" value="GNAT"/>
    <property type="match status" value="1"/>
</dbReference>
<dbReference type="RefSeq" id="WP_025420799.1">
    <property type="nucleotide sequence ID" value="NZ_CP006569.1"/>
</dbReference>
<name>W0HU48_9GAMM</name>
<accession>W0HU48</accession>
<reference evidence="4 5" key="1">
    <citation type="journal article" date="2014" name="Genome Biol. Evol.">
        <title>Genome degeneration and adaptation in a nascent stage of symbiosis.</title>
        <authorList>
            <person name="Oakeson K.F."/>
            <person name="Gil R."/>
            <person name="Clayton A.L."/>
            <person name="Dunn D.M."/>
            <person name="von Niederhausern A.C."/>
            <person name="Hamil C."/>
            <person name="Aoyagi A."/>
            <person name="Duval B."/>
            <person name="Baca A."/>
            <person name="Silva F.J."/>
            <person name="Vallier A."/>
            <person name="Jackson D.G."/>
            <person name="Latorre A."/>
            <person name="Weiss R.B."/>
            <person name="Heddi A."/>
            <person name="Moya A."/>
            <person name="Dale C."/>
        </authorList>
    </citation>
    <scope>NUCLEOTIDE SEQUENCE [LARGE SCALE GENOMIC DNA]</scope>
    <source>
        <strain evidence="4 5">HS1</strain>
    </source>
</reference>
<keyword evidence="5" id="KW-1185">Reference proteome</keyword>
<dbReference type="GO" id="GO:0016747">
    <property type="term" value="F:acyltransferase activity, transferring groups other than amino-acyl groups"/>
    <property type="evidence" value="ECO:0007669"/>
    <property type="project" value="InterPro"/>
</dbReference>
<dbReference type="EMBL" id="CP006569">
    <property type="protein sequence ID" value="AHF75668.1"/>
    <property type="molecule type" value="Genomic_DNA"/>
</dbReference>
<dbReference type="InterPro" id="IPR000182">
    <property type="entry name" value="GNAT_dom"/>
</dbReference>
<protein>
    <submittedName>
        <fullName evidence="4">Putative acetyltransferase</fullName>
    </submittedName>
</protein>
<dbReference type="InterPro" id="IPR016181">
    <property type="entry name" value="Acyl_CoA_acyltransferase"/>
</dbReference>
<dbReference type="HOGENOM" id="CLU_122305_1_0_6"/>
<keyword evidence="2" id="KW-0012">Acyltransferase</keyword>
<dbReference type="Proteomes" id="UP000019028">
    <property type="component" value="Chromosome"/>
</dbReference>
<keyword evidence="1 4" id="KW-0808">Transferase</keyword>
<evidence type="ECO:0000256" key="1">
    <source>
        <dbReference type="ARBA" id="ARBA00022679"/>
    </source>
</evidence>
<evidence type="ECO:0000313" key="5">
    <source>
        <dbReference type="Proteomes" id="UP000019028"/>
    </source>
</evidence>
<evidence type="ECO:0000313" key="4">
    <source>
        <dbReference type="EMBL" id="AHF75668.1"/>
    </source>
</evidence>
<dbReference type="PANTHER" id="PTHR43420:SF12">
    <property type="entry name" value="N-ACETYLTRANSFERASE DOMAIN-CONTAINING PROTEIN"/>
    <property type="match status" value="1"/>
</dbReference>
<gene>
    <name evidence="4" type="ORF">Sant_0572</name>
</gene>
<dbReference type="PATRIC" id="fig|1239307.3.peg.613"/>
<sequence>MITLRDMTAAEFAVYLPSAVEEYARDLSDNHGYSLNVGRDNAARIMHDYLPDGHETVDHRLWCIVRDGELVGYLWVSLRDRPQAYICDFSILPPWRRRGYGRAALTALDNELAAAGCTEVALRVAANNPHARALYESNAFHLTGYTMARQLVQQ</sequence>
<organism evidence="4 5">
    <name type="scientific">Sodalis praecaptivus</name>
    <dbReference type="NCBI Taxonomy" id="1239307"/>
    <lineage>
        <taxon>Bacteria</taxon>
        <taxon>Pseudomonadati</taxon>
        <taxon>Pseudomonadota</taxon>
        <taxon>Gammaproteobacteria</taxon>
        <taxon>Enterobacterales</taxon>
        <taxon>Bruguierivoracaceae</taxon>
        <taxon>Sodalis</taxon>
    </lineage>
</organism>
<dbReference type="InterPro" id="IPR050680">
    <property type="entry name" value="YpeA/RimI_acetyltransf"/>
</dbReference>
<dbReference type="KEGG" id="sod:Sant_0572"/>
<dbReference type="Gene3D" id="3.40.630.30">
    <property type="match status" value="1"/>
</dbReference>
<dbReference type="OrthoDB" id="1858440at2"/>
<dbReference type="SUPFAM" id="SSF55729">
    <property type="entry name" value="Acyl-CoA N-acyltransferases (Nat)"/>
    <property type="match status" value="1"/>
</dbReference>
<dbReference type="AlphaFoldDB" id="W0HU48"/>
<dbReference type="PANTHER" id="PTHR43420">
    <property type="entry name" value="ACETYLTRANSFERASE"/>
    <property type="match status" value="1"/>
</dbReference>
<evidence type="ECO:0000256" key="2">
    <source>
        <dbReference type="ARBA" id="ARBA00023315"/>
    </source>
</evidence>
<evidence type="ECO:0000259" key="3">
    <source>
        <dbReference type="PROSITE" id="PS51186"/>
    </source>
</evidence>
<proteinExistence type="predicted"/>
<dbReference type="Pfam" id="PF00583">
    <property type="entry name" value="Acetyltransf_1"/>
    <property type="match status" value="1"/>
</dbReference>
<feature type="domain" description="N-acetyltransferase" evidence="3">
    <location>
        <begin position="2"/>
        <end position="154"/>
    </location>
</feature>